<organism evidence="1 2">
    <name type="scientific">Hemibagrus guttatus</name>
    <dbReference type="NCBI Taxonomy" id="175788"/>
    <lineage>
        <taxon>Eukaryota</taxon>
        <taxon>Metazoa</taxon>
        <taxon>Chordata</taxon>
        <taxon>Craniata</taxon>
        <taxon>Vertebrata</taxon>
        <taxon>Euteleostomi</taxon>
        <taxon>Actinopterygii</taxon>
        <taxon>Neopterygii</taxon>
        <taxon>Teleostei</taxon>
        <taxon>Ostariophysi</taxon>
        <taxon>Siluriformes</taxon>
        <taxon>Bagridae</taxon>
        <taxon>Hemibagrus</taxon>
    </lineage>
</organism>
<gene>
    <name evidence="1" type="ORF">QTP70_013564</name>
</gene>
<evidence type="ECO:0000313" key="2">
    <source>
        <dbReference type="Proteomes" id="UP001274896"/>
    </source>
</evidence>
<name>A0AAE0PU95_9TELE</name>
<proteinExistence type="predicted"/>
<keyword evidence="2" id="KW-1185">Reference proteome</keyword>
<protein>
    <submittedName>
        <fullName evidence="1">Uncharacterized protein</fullName>
    </submittedName>
</protein>
<dbReference type="Proteomes" id="UP001274896">
    <property type="component" value="Unassembled WGS sequence"/>
</dbReference>
<dbReference type="AlphaFoldDB" id="A0AAE0PU95"/>
<dbReference type="EMBL" id="JAUCMX010000029">
    <property type="protein sequence ID" value="KAK3507308.1"/>
    <property type="molecule type" value="Genomic_DNA"/>
</dbReference>
<reference evidence="1" key="1">
    <citation type="submission" date="2023-06" db="EMBL/GenBank/DDBJ databases">
        <title>Male Hemibagrus guttatus genome.</title>
        <authorList>
            <person name="Bian C."/>
        </authorList>
    </citation>
    <scope>NUCLEOTIDE SEQUENCE</scope>
    <source>
        <strain evidence="1">Male_cb2023</strain>
        <tissue evidence="1">Muscle</tissue>
    </source>
</reference>
<comment type="caution">
    <text evidence="1">The sequence shown here is derived from an EMBL/GenBank/DDBJ whole genome shotgun (WGS) entry which is preliminary data.</text>
</comment>
<evidence type="ECO:0000313" key="1">
    <source>
        <dbReference type="EMBL" id="KAK3507308.1"/>
    </source>
</evidence>
<accession>A0AAE0PU95</accession>
<sequence>MTWLWCIKVGKEEEYWSVINSLMEWCQLYHLQQNARKTKDIVVDFCRMKSSPRLATIKGDGIEMLLTYKNLGVDQDDMLKITACQENKDRTGQNQL</sequence>